<dbReference type="AlphaFoldDB" id="A0AAV7MLK1"/>
<name>A0AAV7MLK1_PLEWA</name>
<evidence type="ECO:0000313" key="2">
    <source>
        <dbReference type="Proteomes" id="UP001066276"/>
    </source>
</evidence>
<keyword evidence="2" id="KW-1185">Reference proteome</keyword>
<reference evidence="1" key="1">
    <citation type="journal article" date="2022" name="bioRxiv">
        <title>Sequencing and chromosome-scale assembly of the giantPleurodeles waltlgenome.</title>
        <authorList>
            <person name="Brown T."/>
            <person name="Elewa A."/>
            <person name="Iarovenko S."/>
            <person name="Subramanian E."/>
            <person name="Araus A.J."/>
            <person name="Petzold A."/>
            <person name="Susuki M."/>
            <person name="Suzuki K.-i.T."/>
            <person name="Hayashi T."/>
            <person name="Toyoda A."/>
            <person name="Oliveira C."/>
            <person name="Osipova E."/>
            <person name="Leigh N.D."/>
            <person name="Simon A."/>
            <person name="Yun M.H."/>
        </authorList>
    </citation>
    <scope>NUCLEOTIDE SEQUENCE</scope>
    <source>
        <strain evidence="1">20211129_DDA</strain>
        <tissue evidence="1">Liver</tissue>
    </source>
</reference>
<dbReference type="EMBL" id="JANPWB010000013">
    <property type="protein sequence ID" value="KAJ1103369.1"/>
    <property type="molecule type" value="Genomic_DNA"/>
</dbReference>
<protein>
    <submittedName>
        <fullName evidence="1">Uncharacterized protein</fullName>
    </submittedName>
</protein>
<accession>A0AAV7MLK1</accession>
<proteinExistence type="predicted"/>
<organism evidence="1 2">
    <name type="scientific">Pleurodeles waltl</name>
    <name type="common">Iberian ribbed newt</name>
    <dbReference type="NCBI Taxonomy" id="8319"/>
    <lineage>
        <taxon>Eukaryota</taxon>
        <taxon>Metazoa</taxon>
        <taxon>Chordata</taxon>
        <taxon>Craniata</taxon>
        <taxon>Vertebrata</taxon>
        <taxon>Euteleostomi</taxon>
        <taxon>Amphibia</taxon>
        <taxon>Batrachia</taxon>
        <taxon>Caudata</taxon>
        <taxon>Salamandroidea</taxon>
        <taxon>Salamandridae</taxon>
        <taxon>Pleurodelinae</taxon>
        <taxon>Pleurodeles</taxon>
    </lineage>
</organism>
<comment type="caution">
    <text evidence="1">The sequence shown here is derived from an EMBL/GenBank/DDBJ whole genome shotgun (WGS) entry which is preliminary data.</text>
</comment>
<dbReference type="Proteomes" id="UP001066276">
    <property type="component" value="Chromosome 9"/>
</dbReference>
<evidence type="ECO:0000313" key="1">
    <source>
        <dbReference type="EMBL" id="KAJ1103369.1"/>
    </source>
</evidence>
<gene>
    <name evidence="1" type="ORF">NDU88_000794</name>
</gene>
<sequence length="84" mass="9449">MEAFHGPSLYDRIRDALDHHIIDNDTGDVSPATLWDAAKAVLRGELISYTATFKRAAKQRTPELEANLAAEKTHHKHQDTVRTL</sequence>